<keyword evidence="3" id="KW-1185">Reference proteome</keyword>
<reference evidence="2" key="1">
    <citation type="submission" date="2020-03" db="EMBL/GenBank/DDBJ databases">
        <authorList>
            <person name="Weist P."/>
        </authorList>
    </citation>
    <scope>NUCLEOTIDE SEQUENCE</scope>
</reference>
<evidence type="ECO:0000256" key="1">
    <source>
        <dbReference type="SAM" id="MobiDB-lite"/>
    </source>
</evidence>
<proteinExistence type="predicted"/>
<dbReference type="EMBL" id="CADEAL010002079">
    <property type="protein sequence ID" value="CAB1437848.1"/>
    <property type="molecule type" value="Genomic_DNA"/>
</dbReference>
<gene>
    <name evidence="2" type="ORF">PLEPLA_LOCUS25842</name>
</gene>
<comment type="caution">
    <text evidence="2">The sequence shown here is derived from an EMBL/GenBank/DDBJ whole genome shotgun (WGS) entry which is preliminary data.</text>
</comment>
<evidence type="ECO:0000313" key="3">
    <source>
        <dbReference type="Proteomes" id="UP001153269"/>
    </source>
</evidence>
<organism evidence="2 3">
    <name type="scientific">Pleuronectes platessa</name>
    <name type="common">European plaice</name>
    <dbReference type="NCBI Taxonomy" id="8262"/>
    <lineage>
        <taxon>Eukaryota</taxon>
        <taxon>Metazoa</taxon>
        <taxon>Chordata</taxon>
        <taxon>Craniata</taxon>
        <taxon>Vertebrata</taxon>
        <taxon>Euteleostomi</taxon>
        <taxon>Actinopterygii</taxon>
        <taxon>Neopterygii</taxon>
        <taxon>Teleostei</taxon>
        <taxon>Neoteleostei</taxon>
        <taxon>Acanthomorphata</taxon>
        <taxon>Carangaria</taxon>
        <taxon>Pleuronectiformes</taxon>
        <taxon>Pleuronectoidei</taxon>
        <taxon>Pleuronectidae</taxon>
        <taxon>Pleuronectes</taxon>
    </lineage>
</organism>
<dbReference type="Proteomes" id="UP001153269">
    <property type="component" value="Unassembled WGS sequence"/>
</dbReference>
<accession>A0A9N7YTR1</accession>
<name>A0A9N7YTR1_PLEPL</name>
<protein>
    <submittedName>
        <fullName evidence="2">Uncharacterized protein</fullName>
    </submittedName>
</protein>
<evidence type="ECO:0000313" key="2">
    <source>
        <dbReference type="EMBL" id="CAB1437848.1"/>
    </source>
</evidence>
<sequence>MRVHAFSSTNTTVDSCPQGPQPGVNKAHFYECPHAFPCIKVMASVLLAGGNKRGVIRSNENPLYSLRSFFTHKQQMVWWRSENGGRGPGGEEKPDSKRVGERTKPTHEISDKSLVRDKDGVSPDQHPCQEEEKCRTRKMRDGEGETERERGRMRLVQGVLAHTGVISLRDLTFKLRRRLPKSHSS</sequence>
<dbReference type="AlphaFoldDB" id="A0A9N7YTR1"/>
<feature type="compositionally biased region" description="Basic and acidic residues" evidence="1">
    <location>
        <begin position="89"/>
        <end position="151"/>
    </location>
</feature>
<feature type="region of interest" description="Disordered" evidence="1">
    <location>
        <begin position="80"/>
        <end position="151"/>
    </location>
</feature>